<dbReference type="InterPro" id="IPR000700">
    <property type="entry name" value="PAS-assoc_C"/>
</dbReference>
<dbReference type="PROSITE" id="PS50113">
    <property type="entry name" value="PAC"/>
    <property type="match status" value="1"/>
</dbReference>
<feature type="domain" description="PAC" evidence="3">
    <location>
        <begin position="186"/>
        <end position="239"/>
    </location>
</feature>
<dbReference type="InterPro" id="IPR001932">
    <property type="entry name" value="PPM-type_phosphatase-like_dom"/>
</dbReference>
<sequence>MRADDPFDDPVTARAVIAADGTVTRWNEAARRLLGHRAEDVVGRPAVRLLADGAQPPRPPADTRWSGTLALRHRDGGTVTVWLLAHRGRPEEGEADDWLAVTPLPSEPADPAKDPLLWAAMVQSSCATVVFDTELRLHGANDAMAELLGLPAAHLRGLTPTDVGGRPWHRELERHMRRVLRTGRGHDVQPGLRAPDKSHEGSWLARIAPLTDDSGRVVGVCVTAHDFTEQNRARARLQLVNEASIRIGTTLDVTRTAQELTEVCVPALADFVSVDLLDHHQGADPTDPLTLPVSLRRIAHRSRTAGNPESATDLGKVVVYPAAAPQADSLVAGHSVVASVPSGDLDPWFAVDNVRARQIREFGVHSMLSVPLQARGVTLGVASFTRFRHPEHFTYDDVLLAEEITARAAVCIDNARRYSRERETTLTLQRSLLPRGLPRTVAVDAVSRYLPAAHTGVGGDWFDVISLSGMRVAMVVGAVVGHGIQASATTSRLRTAVRTLADIDLAPDELLTHLDDLVLHLSHESGGGTGPGEVGATCLYAVYDPVSRRCTLARAGHPPPVLVPPEGPVRILDLPSGPPLGLGGLPFESVELALPEGSVLAFYTDGLVDGRGGDTAADAGPRMLCDALSHAASGSLDEACDRVLQAMLPPVPATDDVALLLTRTRGLPSSRVATWDVPADPALVSPVRKQVLDQLGVWALTDASFTVELVVSELVTNAIRYGAPPIRLRLICDASTLICEVSDASHTAPHLRRARTWDEGGRGLLLVAQLTQRWGSRHTAEGKTIWAELGLAEEL</sequence>
<dbReference type="PROSITE" id="PS50112">
    <property type="entry name" value="PAS"/>
    <property type="match status" value="1"/>
</dbReference>
<feature type="domain" description="PAS" evidence="2">
    <location>
        <begin position="16"/>
        <end position="47"/>
    </location>
</feature>
<gene>
    <name evidence="4" type="ORF">ACFP2V_13885</name>
</gene>
<organism evidence="4 5">
    <name type="scientific">Streptomyces incanus</name>
    <dbReference type="NCBI Taxonomy" id="887453"/>
    <lineage>
        <taxon>Bacteria</taxon>
        <taxon>Bacillati</taxon>
        <taxon>Actinomycetota</taxon>
        <taxon>Actinomycetes</taxon>
        <taxon>Kitasatosporales</taxon>
        <taxon>Streptomycetaceae</taxon>
        <taxon>Streptomyces</taxon>
    </lineage>
</organism>
<dbReference type="InterPro" id="IPR003018">
    <property type="entry name" value="GAF"/>
</dbReference>
<keyword evidence="1" id="KW-0378">Hydrolase</keyword>
<dbReference type="Gene3D" id="3.60.40.10">
    <property type="entry name" value="PPM-type phosphatase domain"/>
    <property type="match status" value="1"/>
</dbReference>
<dbReference type="SMART" id="SM00065">
    <property type="entry name" value="GAF"/>
    <property type="match status" value="1"/>
</dbReference>
<evidence type="ECO:0000313" key="5">
    <source>
        <dbReference type="Proteomes" id="UP001596183"/>
    </source>
</evidence>
<reference evidence="5" key="1">
    <citation type="journal article" date="2019" name="Int. J. Syst. Evol. Microbiol.">
        <title>The Global Catalogue of Microorganisms (GCM) 10K type strain sequencing project: providing services to taxonomists for standard genome sequencing and annotation.</title>
        <authorList>
            <consortium name="The Broad Institute Genomics Platform"/>
            <consortium name="The Broad Institute Genome Sequencing Center for Infectious Disease"/>
            <person name="Wu L."/>
            <person name="Ma J."/>
        </authorList>
    </citation>
    <scope>NUCLEOTIDE SEQUENCE [LARGE SCALE GENOMIC DNA]</scope>
    <source>
        <strain evidence="5">JCM 13852</strain>
    </source>
</reference>
<accession>A0ABW0XKP2</accession>
<dbReference type="Proteomes" id="UP001596183">
    <property type="component" value="Unassembled WGS sequence"/>
</dbReference>
<dbReference type="SUPFAM" id="SSF55781">
    <property type="entry name" value="GAF domain-like"/>
    <property type="match status" value="1"/>
</dbReference>
<dbReference type="InterPro" id="IPR000014">
    <property type="entry name" value="PAS"/>
</dbReference>
<comment type="caution">
    <text evidence="4">The sequence shown here is derived from an EMBL/GenBank/DDBJ whole genome shotgun (WGS) entry which is preliminary data.</text>
</comment>
<keyword evidence="5" id="KW-1185">Reference proteome</keyword>
<dbReference type="InterPro" id="IPR013656">
    <property type="entry name" value="PAS_4"/>
</dbReference>
<dbReference type="Gene3D" id="3.30.565.10">
    <property type="entry name" value="Histidine kinase-like ATPase, C-terminal domain"/>
    <property type="match status" value="1"/>
</dbReference>
<dbReference type="EMBL" id="JBHSPC010000036">
    <property type="protein sequence ID" value="MFC5671167.1"/>
    <property type="molecule type" value="Genomic_DNA"/>
</dbReference>
<dbReference type="Gene3D" id="3.30.450.40">
    <property type="match status" value="1"/>
</dbReference>
<evidence type="ECO:0000259" key="2">
    <source>
        <dbReference type="PROSITE" id="PS50112"/>
    </source>
</evidence>
<dbReference type="InterPro" id="IPR035965">
    <property type="entry name" value="PAS-like_dom_sf"/>
</dbReference>
<dbReference type="Pfam" id="PF13581">
    <property type="entry name" value="HATPase_c_2"/>
    <property type="match status" value="1"/>
</dbReference>
<dbReference type="PANTHER" id="PTHR43156">
    <property type="entry name" value="STAGE II SPORULATION PROTEIN E-RELATED"/>
    <property type="match status" value="1"/>
</dbReference>
<dbReference type="PANTHER" id="PTHR43156:SF2">
    <property type="entry name" value="STAGE II SPORULATION PROTEIN E"/>
    <property type="match status" value="1"/>
</dbReference>
<dbReference type="SUPFAM" id="SSF81606">
    <property type="entry name" value="PP2C-like"/>
    <property type="match status" value="1"/>
</dbReference>
<evidence type="ECO:0000259" key="3">
    <source>
        <dbReference type="PROSITE" id="PS50113"/>
    </source>
</evidence>
<dbReference type="SUPFAM" id="SSF55785">
    <property type="entry name" value="PYP-like sensor domain (PAS domain)"/>
    <property type="match status" value="2"/>
</dbReference>
<dbReference type="Pfam" id="PF07228">
    <property type="entry name" value="SpoIIE"/>
    <property type="match status" value="1"/>
</dbReference>
<dbReference type="CDD" id="cd16936">
    <property type="entry name" value="HATPase_RsbW-like"/>
    <property type="match status" value="1"/>
</dbReference>
<dbReference type="Pfam" id="PF08448">
    <property type="entry name" value="PAS_4"/>
    <property type="match status" value="1"/>
</dbReference>
<dbReference type="InterPro" id="IPR036890">
    <property type="entry name" value="HATPase_C_sf"/>
</dbReference>
<dbReference type="RefSeq" id="WP_381210757.1">
    <property type="nucleotide sequence ID" value="NZ_JBHSPC010000036.1"/>
</dbReference>
<protein>
    <submittedName>
        <fullName evidence="4">SpoIIE family protein phosphatase</fullName>
    </submittedName>
</protein>
<dbReference type="InterPro" id="IPR029016">
    <property type="entry name" value="GAF-like_dom_sf"/>
</dbReference>
<dbReference type="Pfam" id="PF01590">
    <property type="entry name" value="GAF"/>
    <property type="match status" value="1"/>
</dbReference>
<dbReference type="SMART" id="SM00331">
    <property type="entry name" value="PP2C_SIG"/>
    <property type="match status" value="1"/>
</dbReference>
<dbReference type="SUPFAM" id="SSF55874">
    <property type="entry name" value="ATPase domain of HSP90 chaperone/DNA topoisomerase II/histidine kinase"/>
    <property type="match status" value="1"/>
</dbReference>
<evidence type="ECO:0000256" key="1">
    <source>
        <dbReference type="ARBA" id="ARBA00022801"/>
    </source>
</evidence>
<dbReference type="InterPro" id="IPR052016">
    <property type="entry name" value="Bact_Sigma-Reg"/>
</dbReference>
<dbReference type="NCBIfam" id="TIGR00229">
    <property type="entry name" value="sensory_box"/>
    <property type="match status" value="1"/>
</dbReference>
<dbReference type="InterPro" id="IPR013767">
    <property type="entry name" value="PAS_fold"/>
</dbReference>
<dbReference type="Pfam" id="PF00989">
    <property type="entry name" value="PAS"/>
    <property type="match status" value="1"/>
</dbReference>
<dbReference type="InterPro" id="IPR003594">
    <property type="entry name" value="HATPase_dom"/>
</dbReference>
<evidence type="ECO:0000313" key="4">
    <source>
        <dbReference type="EMBL" id="MFC5671167.1"/>
    </source>
</evidence>
<dbReference type="InterPro" id="IPR036457">
    <property type="entry name" value="PPM-type-like_dom_sf"/>
</dbReference>
<dbReference type="SMART" id="SM00091">
    <property type="entry name" value="PAS"/>
    <property type="match status" value="2"/>
</dbReference>
<dbReference type="Gene3D" id="3.30.450.20">
    <property type="entry name" value="PAS domain"/>
    <property type="match status" value="2"/>
</dbReference>
<dbReference type="CDD" id="cd00130">
    <property type="entry name" value="PAS"/>
    <property type="match status" value="2"/>
</dbReference>
<name>A0ABW0XKP2_9ACTN</name>
<proteinExistence type="predicted"/>